<sequence>MFLDAQDWAHWYGQEHRVAGERERLCRLAEQGNPDEGLAFRVGGWLIGLGRWLRGEAPPLW</sequence>
<evidence type="ECO:0000313" key="2">
    <source>
        <dbReference type="Proteomes" id="UP000197025"/>
    </source>
</evidence>
<keyword evidence="2" id="KW-1185">Reference proteome</keyword>
<accession>A0A212QQK1</accession>
<proteinExistence type="predicted"/>
<dbReference type="InParanoid" id="A0A212QQK1"/>
<reference evidence="2" key="1">
    <citation type="submission" date="2017-06" db="EMBL/GenBank/DDBJ databases">
        <authorList>
            <person name="Varghese N."/>
            <person name="Submissions S."/>
        </authorList>
    </citation>
    <scope>NUCLEOTIDE SEQUENCE [LARGE SCALE GENOMIC DNA]</scope>
    <source>
        <strain evidence="2">JAD2</strain>
    </source>
</reference>
<name>A0A212QQK1_9CHLR</name>
<organism evidence="1 2">
    <name type="scientific">Thermoflexus hugenholtzii JAD2</name>
    <dbReference type="NCBI Taxonomy" id="877466"/>
    <lineage>
        <taxon>Bacteria</taxon>
        <taxon>Bacillati</taxon>
        <taxon>Chloroflexota</taxon>
        <taxon>Thermoflexia</taxon>
        <taxon>Thermoflexales</taxon>
        <taxon>Thermoflexaceae</taxon>
        <taxon>Thermoflexus</taxon>
    </lineage>
</organism>
<dbReference type="AlphaFoldDB" id="A0A212QQK1"/>
<dbReference type="EMBL" id="FYEK01000018">
    <property type="protein sequence ID" value="SNB61778.1"/>
    <property type="molecule type" value="Genomic_DNA"/>
</dbReference>
<evidence type="ECO:0000313" key="1">
    <source>
        <dbReference type="EMBL" id="SNB61778.1"/>
    </source>
</evidence>
<gene>
    <name evidence="1" type="ORF">SAMN02746019_00004130</name>
</gene>
<dbReference type="RefSeq" id="WP_088570601.1">
    <property type="nucleotide sequence ID" value="NZ_FYEK01000018.1"/>
</dbReference>
<protein>
    <submittedName>
        <fullName evidence="1">Uncharacterized protein</fullName>
    </submittedName>
</protein>
<dbReference type="Proteomes" id="UP000197025">
    <property type="component" value="Unassembled WGS sequence"/>
</dbReference>